<proteinExistence type="predicted"/>
<gene>
    <name evidence="1" type="ORF">COY20_01445</name>
</gene>
<dbReference type="AlphaFoldDB" id="A0A2M7TUA9"/>
<protein>
    <submittedName>
        <fullName evidence="1">Uncharacterized protein</fullName>
    </submittedName>
</protein>
<evidence type="ECO:0000313" key="2">
    <source>
        <dbReference type="Proteomes" id="UP000229336"/>
    </source>
</evidence>
<accession>A0A2M7TUA9</accession>
<name>A0A2M7TUA9_9BACT</name>
<sequence length="334" mass="38153">MNTFFMMIDKTKNYNIDWPSFNARAEMLSSCIINGAWQVPDPITQFVSLRKSLSGQKFDHVIDITQGWIGQQLNRELKATLHQNLHPSRLRAIAPQLPTMGIFLGDPQAWDSVSQQIKPTDRVLIFDDVAVSTRTIKTIVGKLGLRPEQCTAAFLAINTGETEVAYGALKPVDRELQKFGLENVHWVQDMDFAHRDDLIHLADLHPDGKNLKLALETSLWLTQNDTTEQARRFDSLADKQLLSICNSHLFDAGNVAQLQETGHLLITDQEVFRQHSLFSTRFFPLAMKANIDRFNREFLDRECNLIVDELVLLRKLQEGSPHQIENFHPRGKEL</sequence>
<reference evidence="2" key="1">
    <citation type="submission" date="2017-09" db="EMBL/GenBank/DDBJ databases">
        <title>Depth-based differentiation of microbial function through sediment-hosted aquifers and enrichment of novel symbionts in the deep terrestrial subsurface.</title>
        <authorList>
            <person name="Probst A.J."/>
            <person name="Ladd B."/>
            <person name="Jarett J.K."/>
            <person name="Geller-Mcgrath D.E."/>
            <person name="Sieber C.M.K."/>
            <person name="Emerson J.B."/>
            <person name="Anantharaman K."/>
            <person name="Thomas B.C."/>
            <person name="Malmstrom R."/>
            <person name="Stieglmeier M."/>
            <person name="Klingl A."/>
            <person name="Woyke T."/>
            <person name="Ryan C.M."/>
            <person name="Banfield J.F."/>
        </authorList>
    </citation>
    <scope>NUCLEOTIDE SEQUENCE [LARGE SCALE GENOMIC DNA]</scope>
</reference>
<comment type="caution">
    <text evidence="1">The sequence shown here is derived from an EMBL/GenBank/DDBJ whole genome shotgun (WGS) entry which is preliminary data.</text>
</comment>
<organism evidence="1 2">
    <name type="scientific">Candidatus Shapirobacteria bacterium CG_4_10_14_0_2_um_filter_40_12</name>
    <dbReference type="NCBI Taxonomy" id="1974871"/>
    <lineage>
        <taxon>Bacteria</taxon>
        <taxon>Candidatus Shapironibacteriota</taxon>
    </lineage>
</organism>
<evidence type="ECO:0000313" key="1">
    <source>
        <dbReference type="EMBL" id="PIZ60079.1"/>
    </source>
</evidence>
<dbReference type="Proteomes" id="UP000229336">
    <property type="component" value="Unassembled WGS sequence"/>
</dbReference>
<dbReference type="EMBL" id="PFNX01000031">
    <property type="protein sequence ID" value="PIZ60079.1"/>
    <property type="molecule type" value="Genomic_DNA"/>
</dbReference>